<proteinExistence type="predicted"/>
<feature type="transmembrane region" description="Helical" evidence="1">
    <location>
        <begin position="120"/>
        <end position="139"/>
    </location>
</feature>
<accession>A0A5C6LWR9</accession>
<dbReference type="PANTHER" id="PTHR37314">
    <property type="entry name" value="SLR0142 PROTEIN"/>
    <property type="match status" value="1"/>
</dbReference>
<dbReference type="EMBL" id="VOHS01000003">
    <property type="protein sequence ID" value="TWW01895.1"/>
    <property type="molecule type" value="Genomic_DNA"/>
</dbReference>
<comment type="caution">
    <text evidence="3">The sequence shown here is derived from an EMBL/GenBank/DDBJ whole genome shotgun (WGS) entry which is preliminary data.</text>
</comment>
<keyword evidence="1" id="KW-1133">Transmembrane helix</keyword>
<sequence length="224" mass="24066">MDVKSSFKMTDMDKKNIALVSLILAFAAGFCDAATFTAAEELFSAHVTGNFVVFAYDLIRGAETQSWLKLLSFPVFTLAVVSAGWYAPRLKSGYTLLFVEGVILLVAGAFDLALDRPGTIWAATLPYVVVLAMGIQNAFGRLYATAAYAPTTMMTGNVTQLTLDVAKILMPGVWNSDKRPAFGKQFIIIGGFLVGCVAGAFLAAHFGLWTIALPGLLLLFISFI</sequence>
<dbReference type="OrthoDB" id="5125627at2"/>
<evidence type="ECO:0000313" key="3">
    <source>
        <dbReference type="EMBL" id="TWW01895.1"/>
    </source>
</evidence>
<reference evidence="3 4" key="1">
    <citation type="submission" date="2019-08" db="EMBL/GenBank/DDBJ databases">
        <title>Whole genome sequencing of chitin degrading bacteria Chitinophaga pinensis YS16.</title>
        <authorList>
            <person name="Singh R.P."/>
            <person name="Manchanda G."/>
            <person name="Maurya I.K."/>
            <person name="Joshi N.K."/>
            <person name="Srivastava A.K."/>
        </authorList>
    </citation>
    <scope>NUCLEOTIDE SEQUENCE [LARGE SCALE GENOMIC DNA]</scope>
    <source>
        <strain evidence="3 4">YS-16</strain>
    </source>
</reference>
<name>A0A5C6LWR9_9BACT</name>
<feature type="transmembrane region" description="Helical" evidence="1">
    <location>
        <begin position="66"/>
        <end position="87"/>
    </location>
</feature>
<keyword evidence="2" id="KW-0732">Signal</keyword>
<evidence type="ECO:0000256" key="1">
    <source>
        <dbReference type="SAM" id="Phobius"/>
    </source>
</evidence>
<feature type="chain" id="PRO_5022942159" evidence="2">
    <location>
        <begin position="34"/>
        <end position="224"/>
    </location>
</feature>
<evidence type="ECO:0000313" key="4">
    <source>
        <dbReference type="Proteomes" id="UP000318815"/>
    </source>
</evidence>
<dbReference type="Proteomes" id="UP000318815">
    <property type="component" value="Unassembled WGS sequence"/>
</dbReference>
<protein>
    <submittedName>
        <fullName evidence="3">DUF1275 domain-containing protein</fullName>
    </submittedName>
</protein>
<feature type="transmembrane region" description="Helical" evidence="1">
    <location>
        <begin position="93"/>
        <end position="113"/>
    </location>
</feature>
<dbReference type="InterPro" id="IPR010699">
    <property type="entry name" value="DUF1275"/>
</dbReference>
<dbReference type="AlphaFoldDB" id="A0A5C6LWR9"/>
<evidence type="ECO:0000256" key="2">
    <source>
        <dbReference type="SAM" id="SignalP"/>
    </source>
</evidence>
<keyword evidence="1" id="KW-0812">Transmembrane</keyword>
<keyword evidence="4" id="KW-1185">Reference proteome</keyword>
<feature type="signal peptide" evidence="2">
    <location>
        <begin position="1"/>
        <end position="33"/>
    </location>
</feature>
<feature type="transmembrane region" description="Helical" evidence="1">
    <location>
        <begin position="186"/>
        <end position="219"/>
    </location>
</feature>
<dbReference type="Pfam" id="PF06912">
    <property type="entry name" value="DUF1275"/>
    <property type="match status" value="1"/>
</dbReference>
<keyword evidence="1" id="KW-0472">Membrane</keyword>
<organism evidence="3 4">
    <name type="scientific">Chitinophaga pinensis</name>
    <dbReference type="NCBI Taxonomy" id="79329"/>
    <lineage>
        <taxon>Bacteria</taxon>
        <taxon>Pseudomonadati</taxon>
        <taxon>Bacteroidota</taxon>
        <taxon>Chitinophagia</taxon>
        <taxon>Chitinophagales</taxon>
        <taxon>Chitinophagaceae</taxon>
        <taxon>Chitinophaga</taxon>
    </lineage>
</organism>
<dbReference type="PANTHER" id="PTHR37314:SF5">
    <property type="entry name" value="SLR0142 PROTEIN"/>
    <property type="match status" value="1"/>
</dbReference>
<gene>
    <name evidence="3" type="ORF">FEF09_04850</name>
</gene>